<keyword evidence="7" id="KW-0067">ATP-binding</keyword>
<dbReference type="PANTHER" id="PTHR43065">
    <property type="entry name" value="SENSOR HISTIDINE KINASE"/>
    <property type="match status" value="1"/>
</dbReference>
<evidence type="ECO:0000256" key="5">
    <source>
        <dbReference type="ARBA" id="ARBA00022741"/>
    </source>
</evidence>
<comment type="caution">
    <text evidence="11">The sequence shown here is derived from an EMBL/GenBank/DDBJ whole genome shotgun (WGS) entry which is preliminary data.</text>
</comment>
<protein>
    <recommendedName>
        <fullName evidence="2">histidine kinase</fullName>
        <ecNumber evidence="2">2.7.13.3</ecNumber>
    </recommendedName>
</protein>
<evidence type="ECO:0000313" key="11">
    <source>
        <dbReference type="EMBL" id="GHO89135.1"/>
    </source>
</evidence>
<dbReference type="CDD" id="cd00082">
    <property type="entry name" value="HisKA"/>
    <property type="match status" value="1"/>
</dbReference>
<dbReference type="SMART" id="SM00387">
    <property type="entry name" value="HATPase_c"/>
    <property type="match status" value="1"/>
</dbReference>
<dbReference type="InterPro" id="IPR036890">
    <property type="entry name" value="HATPase_C_sf"/>
</dbReference>
<evidence type="ECO:0000256" key="3">
    <source>
        <dbReference type="ARBA" id="ARBA00022553"/>
    </source>
</evidence>
<evidence type="ECO:0000256" key="9">
    <source>
        <dbReference type="SAM" id="Coils"/>
    </source>
</evidence>
<dbReference type="InterPro" id="IPR005467">
    <property type="entry name" value="His_kinase_dom"/>
</dbReference>
<feature type="coiled-coil region" evidence="9">
    <location>
        <begin position="16"/>
        <end position="43"/>
    </location>
</feature>
<reference evidence="11 12" key="1">
    <citation type="journal article" date="2021" name="Int. J. Syst. Evol. Microbiol.">
        <title>Reticulibacter mediterranei gen. nov., sp. nov., within the new family Reticulibacteraceae fam. nov., and Ktedonospora formicarum gen. nov., sp. nov., Ktedonobacter robiniae sp. nov., Dictyobacter formicarum sp. nov. and Dictyobacter arantiisoli sp. nov., belonging to the class Ktedonobacteria.</title>
        <authorList>
            <person name="Yabe S."/>
            <person name="Zheng Y."/>
            <person name="Wang C.M."/>
            <person name="Sakai Y."/>
            <person name="Abe K."/>
            <person name="Yokota A."/>
            <person name="Donadio S."/>
            <person name="Cavaletti L."/>
            <person name="Monciardini P."/>
        </authorList>
    </citation>
    <scope>NUCLEOTIDE SEQUENCE [LARGE SCALE GENOMIC DNA]</scope>
    <source>
        <strain evidence="11 12">SOSP1-9</strain>
    </source>
</reference>
<keyword evidence="3" id="KW-0597">Phosphoprotein</keyword>
<evidence type="ECO:0000256" key="7">
    <source>
        <dbReference type="ARBA" id="ARBA00022840"/>
    </source>
</evidence>
<proteinExistence type="predicted"/>
<evidence type="ECO:0000256" key="6">
    <source>
        <dbReference type="ARBA" id="ARBA00022777"/>
    </source>
</evidence>
<keyword evidence="5" id="KW-0547">Nucleotide-binding</keyword>
<evidence type="ECO:0000256" key="4">
    <source>
        <dbReference type="ARBA" id="ARBA00022679"/>
    </source>
</evidence>
<dbReference type="Pfam" id="PF02518">
    <property type="entry name" value="HATPase_c"/>
    <property type="match status" value="1"/>
</dbReference>
<evidence type="ECO:0000313" key="12">
    <source>
        <dbReference type="Proteomes" id="UP000635565"/>
    </source>
</evidence>
<dbReference type="InterPro" id="IPR003661">
    <property type="entry name" value="HisK_dim/P_dom"/>
</dbReference>
<sequence>MLSHASAPSDYQELSFEQLNDAYQQLLEENAALELRLVKSEERRRAFMHILSDLNMVNRKLNDQRKAMIHILADYEHDRSRLAKQTERLHNSRRALMHILQDAHQSNLRLEKSRKAMIHIMSDLKETSEEVQRRELELREKQEQLVQAGKLATLGELTTGVAHELNNPLNNIGLFVGNAIDLIELGMADTEPERILQELHSTMQQVRKATEIISHLRTFGRAASVSREPVVITEVIESSISLMQEQLRLRQIEIIIDFPPQDVIVIGNAIQLEQVFINLLTNARDALTDMPRKVITITCSLNEQWVNICISDTGPGISEGLEQRIFDPFFTTKDVGAGTGLGLSITYGIIKEHQGTILVENHPGSGATFLIQLPLHVDETSSE</sequence>
<dbReference type="Gene3D" id="1.10.287.130">
    <property type="match status" value="1"/>
</dbReference>
<keyword evidence="12" id="KW-1185">Reference proteome</keyword>
<accession>A0ABQ3VT61</accession>
<evidence type="ECO:0000256" key="8">
    <source>
        <dbReference type="ARBA" id="ARBA00023012"/>
    </source>
</evidence>
<comment type="catalytic activity">
    <reaction evidence="1">
        <text>ATP + protein L-histidine = ADP + protein N-phospho-L-histidine.</text>
        <dbReference type="EC" id="2.7.13.3"/>
    </reaction>
</comment>
<name>A0ABQ3VT61_9CHLR</name>
<gene>
    <name evidence="11" type="ORF">KSZ_71410</name>
</gene>
<dbReference type="InterPro" id="IPR003594">
    <property type="entry name" value="HATPase_dom"/>
</dbReference>
<dbReference type="PRINTS" id="PR00344">
    <property type="entry name" value="BCTRLSENSOR"/>
</dbReference>
<dbReference type="InterPro" id="IPR004358">
    <property type="entry name" value="Sig_transdc_His_kin-like_C"/>
</dbReference>
<dbReference type="SMART" id="SM00388">
    <property type="entry name" value="HisKA"/>
    <property type="match status" value="1"/>
</dbReference>
<dbReference type="PROSITE" id="PS50109">
    <property type="entry name" value="HIS_KIN"/>
    <property type="match status" value="1"/>
</dbReference>
<dbReference type="Proteomes" id="UP000635565">
    <property type="component" value="Unassembled WGS sequence"/>
</dbReference>
<keyword evidence="8" id="KW-0902">Two-component regulatory system</keyword>
<dbReference type="EMBL" id="BNJJ01000032">
    <property type="protein sequence ID" value="GHO89135.1"/>
    <property type="molecule type" value="Genomic_DNA"/>
</dbReference>
<keyword evidence="6" id="KW-0418">Kinase</keyword>
<dbReference type="Gene3D" id="3.30.565.10">
    <property type="entry name" value="Histidine kinase-like ATPase, C-terminal domain"/>
    <property type="match status" value="1"/>
</dbReference>
<dbReference type="EC" id="2.7.13.3" evidence="2"/>
<organism evidence="11 12">
    <name type="scientific">Dictyobacter formicarum</name>
    <dbReference type="NCBI Taxonomy" id="2778368"/>
    <lineage>
        <taxon>Bacteria</taxon>
        <taxon>Bacillati</taxon>
        <taxon>Chloroflexota</taxon>
        <taxon>Ktedonobacteria</taxon>
        <taxon>Ktedonobacterales</taxon>
        <taxon>Dictyobacteraceae</taxon>
        <taxon>Dictyobacter</taxon>
    </lineage>
</organism>
<dbReference type="SUPFAM" id="SSF90257">
    <property type="entry name" value="Myosin rod fragments"/>
    <property type="match status" value="1"/>
</dbReference>
<feature type="domain" description="Histidine kinase" evidence="10">
    <location>
        <begin position="160"/>
        <end position="377"/>
    </location>
</feature>
<evidence type="ECO:0000259" key="10">
    <source>
        <dbReference type="PROSITE" id="PS50109"/>
    </source>
</evidence>
<dbReference type="SUPFAM" id="SSF47384">
    <property type="entry name" value="Homodimeric domain of signal transducing histidine kinase"/>
    <property type="match status" value="1"/>
</dbReference>
<dbReference type="SUPFAM" id="SSF55874">
    <property type="entry name" value="ATPase domain of HSP90 chaperone/DNA topoisomerase II/histidine kinase"/>
    <property type="match status" value="1"/>
</dbReference>
<evidence type="ECO:0000256" key="2">
    <source>
        <dbReference type="ARBA" id="ARBA00012438"/>
    </source>
</evidence>
<keyword evidence="9" id="KW-0175">Coiled coil</keyword>
<keyword evidence="4" id="KW-0808">Transferase</keyword>
<dbReference type="InterPro" id="IPR036097">
    <property type="entry name" value="HisK_dim/P_sf"/>
</dbReference>
<dbReference type="PANTHER" id="PTHR43065:SF46">
    <property type="entry name" value="C4-DICARBOXYLATE TRANSPORT SENSOR PROTEIN DCTB"/>
    <property type="match status" value="1"/>
</dbReference>
<evidence type="ECO:0000256" key="1">
    <source>
        <dbReference type="ARBA" id="ARBA00000085"/>
    </source>
</evidence>